<dbReference type="CDD" id="cd09030">
    <property type="entry name" value="DUF1425"/>
    <property type="match status" value="1"/>
</dbReference>
<name>A0A318JPI4_9BURK</name>
<sequence length="133" mass="14489">MKQISKQFAACAALVAACITAPAMADPVPNASSPGIAAKLIVRGTLEGVQVTDLRSQRKNDVMVVQAETVNLTNRDVRIYYRFRWTDAAGMQVGDGEVWKPLMILGQQSQFIKGTAYGPQATDFKIEMSAEPR</sequence>
<dbReference type="Proteomes" id="UP000247792">
    <property type="component" value="Unassembled WGS sequence"/>
</dbReference>
<feature type="chain" id="PRO_5016425901" evidence="1">
    <location>
        <begin position="26"/>
        <end position="133"/>
    </location>
</feature>
<evidence type="ECO:0000313" key="2">
    <source>
        <dbReference type="EMBL" id="PXX42123.1"/>
    </source>
</evidence>
<dbReference type="Pfam" id="PF07233">
    <property type="entry name" value="DUF1425"/>
    <property type="match status" value="1"/>
</dbReference>
<accession>A0A318JPI4</accession>
<dbReference type="RefSeq" id="WP_110256547.1">
    <property type="nucleotide sequence ID" value="NZ_QJKB01000006.1"/>
</dbReference>
<reference evidence="2 3" key="1">
    <citation type="submission" date="2018-05" db="EMBL/GenBank/DDBJ databases">
        <title>Genomic Encyclopedia of Type Strains, Phase IV (KMG-IV): sequencing the most valuable type-strain genomes for metagenomic binning, comparative biology and taxonomic classification.</title>
        <authorList>
            <person name="Goeker M."/>
        </authorList>
    </citation>
    <scope>NUCLEOTIDE SEQUENCE [LARGE SCALE GENOMIC DNA]</scope>
    <source>
        <strain evidence="2 3">DSM 19792</strain>
    </source>
</reference>
<dbReference type="InterPro" id="IPR010824">
    <property type="entry name" value="DUF1425"/>
</dbReference>
<comment type="caution">
    <text evidence="2">The sequence shown here is derived from an EMBL/GenBank/DDBJ whole genome shotgun (WGS) entry which is preliminary data.</text>
</comment>
<proteinExistence type="predicted"/>
<feature type="signal peptide" evidence="1">
    <location>
        <begin position="1"/>
        <end position="25"/>
    </location>
</feature>
<dbReference type="AlphaFoldDB" id="A0A318JPI4"/>
<keyword evidence="3" id="KW-1185">Reference proteome</keyword>
<gene>
    <name evidence="2" type="ORF">DFR42_106303</name>
</gene>
<dbReference type="InterPro" id="IPR038483">
    <property type="entry name" value="YcfL-like_sf"/>
</dbReference>
<dbReference type="OrthoDB" id="9131561at2"/>
<dbReference type="PROSITE" id="PS51257">
    <property type="entry name" value="PROKAR_LIPOPROTEIN"/>
    <property type="match status" value="1"/>
</dbReference>
<organism evidence="2 3">
    <name type="scientific">Undibacterium pigrum</name>
    <dbReference type="NCBI Taxonomy" id="401470"/>
    <lineage>
        <taxon>Bacteria</taxon>
        <taxon>Pseudomonadati</taxon>
        <taxon>Pseudomonadota</taxon>
        <taxon>Betaproteobacteria</taxon>
        <taxon>Burkholderiales</taxon>
        <taxon>Oxalobacteraceae</taxon>
        <taxon>Undibacterium</taxon>
    </lineage>
</organism>
<evidence type="ECO:0000256" key="1">
    <source>
        <dbReference type="SAM" id="SignalP"/>
    </source>
</evidence>
<protein>
    <submittedName>
        <fullName evidence="2">Uncharacterized protein DUF1425</fullName>
    </submittedName>
</protein>
<dbReference type="EMBL" id="QJKB01000006">
    <property type="protein sequence ID" value="PXX42123.1"/>
    <property type="molecule type" value="Genomic_DNA"/>
</dbReference>
<keyword evidence="1" id="KW-0732">Signal</keyword>
<dbReference type="Gene3D" id="2.60.40.3230">
    <property type="match status" value="1"/>
</dbReference>
<evidence type="ECO:0000313" key="3">
    <source>
        <dbReference type="Proteomes" id="UP000247792"/>
    </source>
</evidence>